<dbReference type="Proteomes" id="UP000017246">
    <property type="component" value="Unassembled WGS sequence"/>
</dbReference>
<keyword evidence="1" id="KW-0436">Ligase</keyword>
<reference evidence="1" key="2">
    <citation type="submission" date="2015-11" db="EMBL/GenBank/DDBJ databases">
        <authorList>
            <person name="Zhang Y."/>
            <person name="Guo Z."/>
        </authorList>
    </citation>
    <scope>NUCLEOTIDE SEQUENCE</scope>
</reference>
<accession>A0A0S4MLZ6</accession>
<sequence>MSVVPATPDLCKPSPAIYFHCLRAAKTRTMHSRMTSAENAVEDSRIFPIQPPPPLPPPTFNATPTALAVAGGFLPHEFHLLPPHSEQVRCLVAACTAIRSTVLFTLRTYIDKMAKEADAHTLESTVEGLFRVLPSQEVELFKELLVDGVCLASGFCTLTRRSQQMTGGVANWKRNHLDQDCH</sequence>
<reference evidence="1" key="1">
    <citation type="journal article" date="2013" name="Nature">
        <title>The genomes of four tapeworm species reveal adaptations to parasitism.</title>
        <authorList>
            <person name="Tsai I.J."/>
            <person name="Zarowiecki M."/>
            <person name="Holroyd N."/>
            <person name="Garciarrubio A."/>
            <person name="Sanchez-Flores A."/>
            <person name="Brooks K.L."/>
            <person name="Tracey A."/>
            <person name="Bobes R.J."/>
            <person name="Fragoso G."/>
            <person name="Sciutto E."/>
            <person name="Aslett M."/>
            <person name="Beasley H."/>
            <person name="Bennett H.M."/>
            <person name="Cai J."/>
            <person name="Camicia F."/>
            <person name="Clark R."/>
            <person name="Cucher M."/>
            <person name="De Silva N."/>
            <person name="Day T.A."/>
            <person name="Deplazes P."/>
            <person name="Estrada K."/>
            <person name="Fernandez C."/>
            <person name="Holland P.W."/>
            <person name="Hou J."/>
            <person name="Hu S."/>
            <person name="Huckvale T."/>
            <person name="Hung S.S."/>
            <person name="Kamenetzky L."/>
            <person name="Keane J.A."/>
            <person name="Kiss F."/>
            <person name="Koziol U."/>
            <person name="Lambert O."/>
            <person name="Liu K."/>
            <person name="Luo X."/>
            <person name="Luo Y."/>
            <person name="Macchiaroli N."/>
            <person name="Nichol S."/>
            <person name="Paps J."/>
            <person name="Parkinson J."/>
            <person name="Pouchkina-Stantcheva N."/>
            <person name="Riddiford N."/>
            <person name="Rosenzvit M."/>
            <person name="Salinas G."/>
            <person name="Wasmuth J.D."/>
            <person name="Zamanian M."/>
            <person name="Zheng Y."/>
            <person name="Cai X."/>
            <person name="Soberon X."/>
            <person name="Olson P.D."/>
            <person name="Laclette J.P."/>
            <person name="Brehm K."/>
            <person name="Berriman M."/>
            <person name="Garciarrubio A."/>
            <person name="Bobes R.J."/>
            <person name="Fragoso G."/>
            <person name="Sanchez-Flores A."/>
            <person name="Estrada K."/>
            <person name="Cevallos M.A."/>
            <person name="Morett E."/>
            <person name="Gonzalez V."/>
            <person name="Portillo T."/>
            <person name="Ochoa-Leyva A."/>
            <person name="Jose M.V."/>
            <person name="Sciutto E."/>
            <person name="Landa A."/>
            <person name="Jimenez L."/>
            <person name="Valdes V."/>
            <person name="Carrero J.C."/>
            <person name="Larralde C."/>
            <person name="Morales-Montor J."/>
            <person name="Limon-Lason J."/>
            <person name="Soberon X."/>
            <person name="Laclette J.P."/>
        </authorList>
    </citation>
    <scope>NUCLEOTIDE SEQUENCE [LARGE SCALE GENOMIC DNA]</scope>
</reference>
<evidence type="ECO:0000313" key="2">
    <source>
        <dbReference type="Proteomes" id="UP000017246"/>
    </source>
</evidence>
<keyword evidence="2" id="KW-1185">Reference proteome</keyword>
<organism evidence="1 2">
    <name type="scientific">Echinococcus multilocularis</name>
    <name type="common">Fox tapeworm</name>
    <dbReference type="NCBI Taxonomy" id="6211"/>
    <lineage>
        <taxon>Eukaryota</taxon>
        <taxon>Metazoa</taxon>
        <taxon>Spiralia</taxon>
        <taxon>Lophotrochozoa</taxon>
        <taxon>Platyhelminthes</taxon>
        <taxon>Cestoda</taxon>
        <taxon>Eucestoda</taxon>
        <taxon>Cyclophyllidea</taxon>
        <taxon>Taeniidae</taxon>
        <taxon>Echinococcus</taxon>
    </lineage>
</organism>
<dbReference type="EMBL" id="LN902848">
    <property type="protein sequence ID" value="CUT99771.1"/>
    <property type="molecule type" value="Genomic_DNA"/>
</dbReference>
<evidence type="ECO:0000313" key="1">
    <source>
        <dbReference type="EMBL" id="CUT99771.1"/>
    </source>
</evidence>
<dbReference type="AlphaFoldDB" id="A0A0S4MLZ6"/>
<proteinExistence type="predicted"/>
<dbReference type="STRING" id="6211.A0A0S4MLZ6"/>
<dbReference type="GO" id="GO:0016874">
    <property type="term" value="F:ligase activity"/>
    <property type="evidence" value="ECO:0007669"/>
    <property type="project" value="UniProtKB-KW"/>
</dbReference>
<name>A0A0S4MLZ6_ECHMU</name>
<protein>
    <submittedName>
        <fullName evidence="1">DNA ligase</fullName>
    </submittedName>
</protein>